<proteinExistence type="predicted"/>
<accession>A0ABP7YJ67</accession>
<evidence type="ECO:0000313" key="1">
    <source>
        <dbReference type="EMBL" id="GAA4137014.1"/>
    </source>
</evidence>
<dbReference type="Gene3D" id="3.90.70.190">
    <property type="entry name" value="Domain of unknown function (DUF5086)"/>
    <property type="match status" value="1"/>
</dbReference>
<evidence type="ECO:0000313" key="2">
    <source>
        <dbReference type="Proteomes" id="UP001500101"/>
    </source>
</evidence>
<reference evidence="2" key="1">
    <citation type="journal article" date="2019" name="Int. J. Syst. Evol. Microbiol.">
        <title>The Global Catalogue of Microorganisms (GCM) 10K type strain sequencing project: providing services to taxonomists for standard genome sequencing and annotation.</title>
        <authorList>
            <consortium name="The Broad Institute Genomics Platform"/>
            <consortium name="The Broad Institute Genome Sequencing Center for Infectious Disease"/>
            <person name="Wu L."/>
            <person name="Ma J."/>
        </authorList>
    </citation>
    <scope>NUCLEOTIDE SEQUENCE [LARGE SCALE GENOMIC DNA]</scope>
    <source>
        <strain evidence="2">JCM 16704</strain>
    </source>
</reference>
<organism evidence="1 2">
    <name type="scientific">Sphingobacterium kyonggiense</name>
    <dbReference type="NCBI Taxonomy" id="714075"/>
    <lineage>
        <taxon>Bacteria</taxon>
        <taxon>Pseudomonadati</taxon>
        <taxon>Bacteroidota</taxon>
        <taxon>Sphingobacteriia</taxon>
        <taxon>Sphingobacteriales</taxon>
        <taxon>Sphingobacteriaceae</taxon>
        <taxon>Sphingobacterium</taxon>
    </lineage>
</organism>
<dbReference type="InterPro" id="IPR044935">
    <property type="entry name" value="DUF5086_sf"/>
</dbReference>
<evidence type="ECO:0008006" key="3">
    <source>
        <dbReference type="Google" id="ProtNLM"/>
    </source>
</evidence>
<comment type="caution">
    <text evidence="1">The sequence shown here is derived from an EMBL/GenBank/DDBJ whole genome shotgun (WGS) entry which is preliminary data.</text>
</comment>
<keyword evidence="2" id="KW-1185">Reference proteome</keyword>
<name>A0ABP7YJ67_9SPHI</name>
<dbReference type="RefSeq" id="WP_344673778.1">
    <property type="nucleotide sequence ID" value="NZ_BAAAZI010000006.1"/>
</dbReference>
<dbReference type="EMBL" id="BAAAZI010000006">
    <property type="protein sequence ID" value="GAA4137014.1"/>
    <property type="molecule type" value="Genomic_DNA"/>
</dbReference>
<gene>
    <name evidence="1" type="ORF">GCM10022216_12670</name>
</gene>
<dbReference type="Proteomes" id="UP001500101">
    <property type="component" value="Unassembled WGS sequence"/>
</dbReference>
<protein>
    <recommendedName>
        <fullName evidence="3">ASCH domain-containing protein</fullName>
    </recommendedName>
</protein>
<sequence length="138" mass="16082">MGLFNLFNKPEKEDSVSTIQVGQEWHYQTRKLEESSTLKIVKIEQYENIGKIIHISILDLKVKHPQFPNEFLSEATHIPITEDALLKSITSIKNDRCDLPDYEFGYVRWKHAFDEDKAGYFAIPVNEVVHYLEESANK</sequence>